<accession>A0A504Y556</accession>
<dbReference type="PANTHER" id="PTHR47267">
    <property type="match status" value="1"/>
</dbReference>
<dbReference type="InterPro" id="IPR036412">
    <property type="entry name" value="HAD-like_sf"/>
</dbReference>
<protein>
    <submittedName>
        <fullName evidence="5">Haloacid dehalogenase-like hydrolase family protein</fullName>
    </submittedName>
</protein>
<dbReference type="Pfam" id="PF08282">
    <property type="entry name" value="Hydrolase_3"/>
    <property type="match status" value="1"/>
</dbReference>
<dbReference type="VEuPathDB" id="TriTrypDB:LDHU3_28.1820"/>
<organism evidence="5 6">
    <name type="scientific">Leishmania donovani</name>
    <dbReference type="NCBI Taxonomy" id="5661"/>
    <lineage>
        <taxon>Eukaryota</taxon>
        <taxon>Discoba</taxon>
        <taxon>Euglenozoa</taxon>
        <taxon>Kinetoplastea</taxon>
        <taxon>Metakinetoplastina</taxon>
        <taxon>Trypanosomatida</taxon>
        <taxon>Trypanosomatidae</taxon>
        <taxon>Leishmaniinae</taxon>
        <taxon>Leishmania</taxon>
    </lineage>
</organism>
<name>A0A504Y556_LEIDO</name>
<feature type="compositionally biased region" description="Polar residues" evidence="4">
    <location>
        <begin position="123"/>
        <end position="133"/>
    </location>
</feature>
<dbReference type="VEuPathDB" id="TriTrypDB:LdCL_280019100"/>
<dbReference type="VEuPathDB" id="TriTrypDB:LdBPK_281440.1"/>
<dbReference type="Gene3D" id="3.80.10.10">
    <property type="entry name" value="Ribonuclease Inhibitor"/>
    <property type="match status" value="1"/>
</dbReference>
<reference evidence="6" key="1">
    <citation type="submission" date="2019-02" db="EMBL/GenBank/DDBJ databases">
        <title>FDA dAtabase for Regulatory Grade micrObial Sequences (FDA-ARGOS): Supporting development and validation of Infectious Disease Dx tests.</title>
        <authorList>
            <person name="Duncan R."/>
            <person name="Fisher C."/>
            <person name="Tallon L."/>
            <person name="Sadzewicz L."/>
            <person name="Sengamalay N."/>
            <person name="Ott S."/>
            <person name="Godinez A."/>
            <person name="Nagaraj S."/>
            <person name="Vavikolanu K."/>
            <person name="Nadendla S."/>
            <person name="Aluvathingal J."/>
            <person name="Sichtig H."/>
        </authorList>
    </citation>
    <scope>NUCLEOTIDE SEQUENCE [LARGE SCALE GENOMIC DNA]</scope>
    <source>
        <strain evidence="6">FDAARGOS_361</strain>
    </source>
</reference>
<sequence>MAEHQQSFFAQAVSPLAPEASPKSHAASIESASHRHATADEARASVPPQRRASAAGRGAASPATTPPPRIHDKAWLFHTVLLPSIRTTDFRRDGSTQQHRAGDVQGKAASLLARDDVTHVRSPKSTGRASTSAPVDPAPTFLMEPNHLFFEDTPSPSRSGGSLADRYSLRTLYTSRCVSLGMRRPFDRLLQQLPSEAGQDAADQLRMLVARDTYIPAKACQALTVLLPYCTGLEYINLCNAGLRSKSGFMTGVNALLDALICSPAGSGIGAALHTIDLSLNKLDDRTGRRLLRLAQQQPHLRPFALAGPLTKPGVAFVFRDDDADGLGGKLPAVRDGDGAASVTSSTRRTPTGTATALKICDLHVLVTYAALDWEDFTTCIHQEDYSSVNRKAEGADVRYQDSNDTTKDTLILTVAGAGCVMRNVRATPLRAASPGKDRNLQMIWRKANDGVAKKLVEVFLLGATTTAPAMGGAAAASDIPFRFVACDMDGTVLSPHHTLSEYTAETLRRLTQDHNVPCIFATGRVYADVAVINQNMQRFFQERRQQLPPVPATASAHTPTYIITSNGAVVHDAETGELVLEHALDPAVVREIYHLLPTSETRINTGIIQGEHWFYRMNWEEMLQFHKESGYRYQVLELIPDGDDTKGIEATSTPTVASSAAGGNLDHVHKIFFSSWNPTLLEKLEQALQQRYGDDLTVTFSAPHNVDITAKGVTKAWALERLYALMAPLPHETASTATPAQRLRATVAFGDDLNDAAMLSSVGRGFIMGNCSPKLRQQCPELEVIQTNTEDAVARKLREVFRLE</sequence>
<dbReference type="SUPFAM" id="SSF56784">
    <property type="entry name" value="HAD-like"/>
    <property type="match status" value="1"/>
</dbReference>
<feature type="region of interest" description="Disordered" evidence="4">
    <location>
        <begin position="118"/>
        <end position="138"/>
    </location>
</feature>
<dbReference type="AlphaFoldDB" id="A0A504Y556"/>
<proteinExistence type="predicted"/>
<keyword evidence="2 5" id="KW-0378">Hydrolase</keyword>
<feature type="compositionally biased region" description="Low complexity" evidence="4">
    <location>
        <begin position="47"/>
        <end position="63"/>
    </location>
</feature>
<evidence type="ECO:0000313" key="5">
    <source>
        <dbReference type="EMBL" id="TPP54278.1"/>
    </source>
</evidence>
<dbReference type="VEuPathDB" id="TriTrypDB:LDHU3_28.1800"/>
<dbReference type="InterPro" id="IPR023214">
    <property type="entry name" value="HAD_sf"/>
</dbReference>
<dbReference type="SUPFAM" id="SSF52047">
    <property type="entry name" value="RNI-like"/>
    <property type="match status" value="1"/>
</dbReference>
<dbReference type="PROSITE" id="PS01228">
    <property type="entry name" value="COF_1"/>
    <property type="match status" value="1"/>
</dbReference>
<evidence type="ECO:0000256" key="4">
    <source>
        <dbReference type="SAM" id="MobiDB-lite"/>
    </source>
</evidence>
<dbReference type="EMBL" id="RHLC01000012">
    <property type="protein sequence ID" value="TPP54278.1"/>
    <property type="molecule type" value="Genomic_DNA"/>
</dbReference>
<evidence type="ECO:0000256" key="2">
    <source>
        <dbReference type="ARBA" id="ARBA00022801"/>
    </source>
</evidence>
<gene>
    <name evidence="5" type="ORF">CGC21_22185</name>
</gene>
<dbReference type="VEuPathDB" id="TriTrypDB:LdCL_280019000"/>
<dbReference type="PANTHER" id="PTHR47267:SF4">
    <property type="entry name" value="PYRIDOXAL PHOSPHATE PHOSPHATASE YIGL"/>
    <property type="match status" value="1"/>
</dbReference>
<feature type="region of interest" description="Disordered" evidence="4">
    <location>
        <begin position="1"/>
        <end position="70"/>
    </location>
</feature>
<dbReference type="GO" id="GO:0016787">
    <property type="term" value="F:hydrolase activity"/>
    <property type="evidence" value="ECO:0007669"/>
    <property type="project" value="UniProtKB-KW"/>
</dbReference>
<evidence type="ECO:0000256" key="3">
    <source>
        <dbReference type="ARBA" id="ARBA00022842"/>
    </source>
</evidence>
<dbReference type="VEuPathDB" id="TriTrypDB:LdBPK_281460.1"/>
<dbReference type="Gene3D" id="3.40.50.1000">
    <property type="entry name" value="HAD superfamily/HAD-like"/>
    <property type="match status" value="1"/>
</dbReference>
<evidence type="ECO:0000313" key="6">
    <source>
        <dbReference type="Proteomes" id="UP000318447"/>
    </source>
</evidence>
<comment type="caution">
    <text evidence="5">The sequence shown here is derived from an EMBL/GenBank/DDBJ whole genome shotgun (WGS) entry which is preliminary data.</text>
</comment>
<dbReference type="Gene3D" id="3.30.1240.10">
    <property type="match status" value="1"/>
</dbReference>
<dbReference type="VEuPathDB" id="TriTrypDB:LdCL_280019200"/>
<dbReference type="InterPro" id="IPR032675">
    <property type="entry name" value="LRR_dom_sf"/>
</dbReference>
<evidence type="ECO:0000256" key="1">
    <source>
        <dbReference type="ARBA" id="ARBA00001946"/>
    </source>
</evidence>
<dbReference type="VEuPathDB" id="TriTrypDB:LdBPK_281450.1"/>
<comment type="cofactor">
    <cofactor evidence="1">
        <name>Mg(2+)</name>
        <dbReference type="ChEBI" id="CHEBI:18420"/>
    </cofactor>
</comment>
<keyword evidence="3" id="KW-0460">Magnesium</keyword>
<dbReference type="VEuPathDB" id="TriTrypDB:LDHU3_28.1830"/>
<dbReference type="Proteomes" id="UP000318447">
    <property type="component" value="Unassembled WGS sequence"/>
</dbReference>